<evidence type="ECO:0000256" key="2">
    <source>
        <dbReference type="ARBA" id="ARBA00022448"/>
    </source>
</evidence>
<keyword evidence="6 9" id="KW-1133">Transmembrane helix</keyword>
<dbReference type="AlphaFoldDB" id="A0A1H4ABY8"/>
<comment type="subcellular location">
    <subcellularLocation>
        <location evidence="1 9">Cell inner membrane</location>
        <topology evidence="1 9">Multi-pass membrane protein</topology>
    </subcellularLocation>
</comment>
<evidence type="ECO:0000313" key="12">
    <source>
        <dbReference type="Proteomes" id="UP000198703"/>
    </source>
</evidence>
<organism evidence="11 12">
    <name type="scientific">Rubrimonas cliftonensis</name>
    <dbReference type="NCBI Taxonomy" id="89524"/>
    <lineage>
        <taxon>Bacteria</taxon>
        <taxon>Pseudomonadati</taxon>
        <taxon>Pseudomonadota</taxon>
        <taxon>Alphaproteobacteria</taxon>
        <taxon>Rhodobacterales</taxon>
        <taxon>Paracoccaceae</taxon>
        <taxon>Rubrimonas</taxon>
    </lineage>
</organism>
<feature type="transmembrane region" description="Helical" evidence="9">
    <location>
        <begin position="46"/>
        <end position="64"/>
    </location>
</feature>
<dbReference type="InterPro" id="IPR055348">
    <property type="entry name" value="DctQ"/>
</dbReference>
<feature type="transmembrane region" description="Helical" evidence="9">
    <location>
        <begin position="132"/>
        <end position="158"/>
    </location>
</feature>
<evidence type="ECO:0000256" key="5">
    <source>
        <dbReference type="ARBA" id="ARBA00022692"/>
    </source>
</evidence>
<keyword evidence="12" id="KW-1185">Reference proteome</keyword>
<name>A0A1H4ABY8_9RHOB</name>
<evidence type="ECO:0000256" key="1">
    <source>
        <dbReference type="ARBA" id="ARBA00004429"/>
    </source>
</evidence>
<comment type="similarity">
    <text evidence="8 9">Belongs to the TRAP transporter small permease family.</text>
</comment>
<dbReference type="STRING" id="89524.SAMN05444370_104146"/>
<keyword evidence="7 9" id="KW-0472">Membrane</keyword>
<dbReference type="InterPro" id="IPR007387">
    <property type="entry name" value="TRAP_DctQ"/>
</dbReference>
<dbReference type="Pfam" id="PF04290">
    <property type="entry name" value="DctQ"/>
    <property type="match status" value="1"/>
</dbReference>
<gene>
    <name evidence="11" type="ORF">SAMN05444370_104146</name>
</gene>
<keyword evidence="4 9" id="KW-0997">Cell inner membrane</keyword>
<evidence type="ECO:0000256" key="9">
    <source>
        <dbReference type="RuleBase" id="RU369079"/>
    </source>
</evidence>
<evidence type="ECO:0000256" key="8">
    <source>
        <dbReference type="ARBA" id="ARBA00038436"/>
    </source>
</evidence>
<dbReference type="GO" id="GO:0015740">
    <property type="term" value="P:C4-dicarboxylate transport"/>
    <property type="evidence" value="ECO:0007669"/>
    <property type="project" value="TreeGrafter"/>
</dbReference>
<evidence type="ECO:0000256" key="6">
    <source>
        <dbReference type="ARBA" id="ARBA00022989"/>
    </source>
</evidence>
<dbReference type="Proteomes" id="UP000198703">
    <property type="component" value="Unassembled WGS sequence"/>
</dbReference>
<dbReference type="OrthoDB" id="6160477at2"/>
<keyword evidence="5 9" id="KW-0812">Transmembrane</keyword>
<dbReference type="PANTHER" id="PTHR35011">
    <property type="entry name" value="2,3-DIKETO-L-GULONATE TRAP TRANSPORTER SMALL PERMEASE PROTEIN YIAM"/>
    <property type="match status" value="1"/>
</dbReference>
<protein>
    <recommendedName>
        <fullName evidence="9">TRAP transporter small permease protein</fullName>
    </recommendedName>
</protein>
<sequence length="192" mass="19907">MGLLRIPARWAALAAGWSLLGLSALIGLEVALRKVFNASLQGADEMGGYVVACVVGFGGALATLDRAHTRIDLLLERLPAGLRAGLNAAAALSLAAMAGFLALRGWATMRESVDYRSLSGTPLQTPLWAPQAVWVAGLAFFASVALAAALHALALLALDRGALNRRYGARTLSEEIAEERASLSDRGGDAGA</sequence>
<comment type="function">
    <text evidence="9">Part of the tripartite ATP-independent periplasmic (TRAP) transport system.</text>
</comment>
<keyword evidence="2 9" id="KW-0813">Transport</keyword>
<feature type="domain" description="Tripartite ATP-independent periplasmic transporters DctQ component" evidence="10">
    <location>
        <begin position="24"/>
        <end position="153"/>
    </location>
</feature>
<evidence type="ECO:0000313" key="11">
    <source>
        <dbReference type="EMBL" id="SEA33052.1"/>
    </source>
</evidence>
<dbReference type="GO" id="GO:0005886">
    <property type="term" value="C:plasma membrane"/>
    <property type="evidence" value="ECO:0007669"/>
    <property type="project" value="UniProtKB-SubCell"/>
</dbReference>
<evidence type="ECO:0000256" key="4">
    <source>
        <dbReference type="ARBA" id="ARBA00022519"/>
    </source>
</evidence>
<dbReference type="PANTHER" id="PTHR35011:SF10">
    <property type="entry name" value="TRAP TRANSPORTER SMALL PERMEASE PROTEIN"/>
    <property type="match status" value="1"/>
</dbReference>
<evidence type="ECO:0000259" key="10">
    <source>
        <dbReference type="Pfam" id="PF04290"/>
    </source>
</evidence>
<evidence type="ECO:0000256" key="7">
    <source>
        <dbReference type="ARBA" id="ARBA00023136"/>
    </source>
</evidence>
<dbReference type="EMBL" id="FNQM01000004">
    <property type="protein sequence ID" value="SEA33052.1"/>
    <property type="molecule type" value="Genomic_DNA"/>
</dbReference>
<proteinExistence type="inferred from homology"/>
<feature type="transmembrane region" description="Helical" evidence="9">
    <location>
        <begin position="85"/>
        <end position="107"/>
    </location>
</feature>
<evidence type="ECO:0000256" key="3">
    <source>
        <dbReference type="ARBA" id="ARBA00022475"/>
    </source>
</evidence>
<dbReference type="GO" id="GO:0022857">
    <property type="term" value="F:transmembrane transporter activity"/>
    <property type="evidence" value="ECO:0007669"/>
    <property type="project" value="UniProtKB-UniRule"/>
</dbReference>
<comment type="subunit">
    <text evidence="9">The complex comprises the extracytoplasmic solute receptor protein and the two transmembrane proteins.</text>
</comment>
<reference evidence="11 12" key="1">
    <citation type="submission" date="2016-10" db="EMBL/GenBank/DDBJ databases">
        <authorList>
            <person name="de Groot N.N."/>
        </authorList>
    </citation>
    <scope>NUCLEOTIDE SEQUENCE [LARGE SCALE GENOMIC DNA]</scope>
    <source>
        <strain evidence="11 12">DSM 15345</strain>
    </source>
</reference>
<keyword evidence="3" id="KW-1003">Cell membrane</keyword>
<comment type="caution">
    <text evidence="9">Lacks conserved residue(s) required for the propagation of feature annotation.</text>
</comment>
<accession>A0A1H4ABY8</accession>